<organism evidence="1">
    <name type="scientific">Picea glauca</name>
    <name type="common">White spruce</name>
    <name type="synonym">Pinus glauca</name>
    <dbReference type="NCBI Taxonomy" id="3330"/>
    <lineage>
        <taxon>Eukaryota</taxon>
        <taxon>Viridiplantae</taxon>
        <taxon>Streptophyta</taxon>
        <taxon>Embryophyta</taxon>
        <taxon>Tracheophyta</taxon>
        <taxon>Spermatophyta</taxon>
        <taxon>Pinopsida</taxon>
        <taxon>Pinidae</taxon>
        <taxon>Conifers I</taxon>
        <taxon>Pinales</taxon>
        <taxon>Pinaceae</taxon>
        <taxon>Picea</taxon>
    </lineage>
</organism>
<gene>
    <name evidence="1" type="ORF">ABT39_MTgene1647</name>
</gene>
<geneLocation type="mitochondrion" evidence="1"/>
<dbReference type="EMBL" id="LKAM01000011">
    <property type="protein sequence ID" value="KUM46545.1"/>
    <property type="molecule type" value="Genomic_DNA"/>
</dbReference>
<reference evidence="1" key="1">
    <citation type="journal article" date="2015" name="Genome Biol. Evol.">
        <title>Organellar Genomes of White Spruce (Picea glauca): Assembly and Annotation.</title>
        <authorList>
            <person name="Jackman S.D."/>
            <person name="Warren R.L."/>
            <person name="Gibb E.A."/>
            <person name="Vandervalk B.P."/>
            <person name="Mohamadi H."/>
            <person name="Chu J."/>
            <person name="Raymond A."/>
            <person name="Pleasance S."/>
            <person name="Coope R."/>
            <person name="Wildung M.R."/>
            <person name="Ritland C.E."/>
            <person name="Bousquet J."/>
            <person name="Jones S.J."/>
            <person name="Bohlmann J."/>
            <person name="Birol I."/>
        </authorList>
    </citation>
    <scope>NUCLEOTIDE SEQUENCE [LARGE SCALE GENOMIC DNA]</scope>
    <source>
        <tissue evidence="1">Flushing bud</tissue>
    </source>
</reference>
<keyword evidence="1" id="KW-0496">Mitochondrion</keyword>
<protein>
    <submittedName>
        <fullName evidence="1">Uncharacterized protein</fullName>
    </submittedName>
</protein>
<accession>A0A101LWC7</accession>
<name>A0A101LWC7_PICGL</name>
<evidence type="ECO:0000313" key="1">
    <source>
        <dbReference type="EMBL" id="KUM46545.1"/>
    </source>
</evidence>
<dbReference type="AlphaFoldDB" id="A0A101LWC7"/>
<comment type="caution">
    <text evidence="1">The sequence shown here is derived from an EMBL/GenBank/DDBJ whole genome shotgun (WGS) entry which is preliminary data.</text>
</comment>
<proteinExistence type="predicted"/>
<sequence>MSIRSSSTRIVLPRCESNYITPIKIPHCTLSIYLSPLSAACSSYESEIEQWGGYNSESAITVVYYCSFCCF</sequence>